<gene>
    <name evidence="4" type="ORF">EVOR1521_LOCUS6202</name>
</gene>
<evidence type="ECO:0000313" key="4">
    <source>
        <dbReference type="EMBL" id="CAJ1377391.1"/>
    </source>
</evidence>
<keyword evidence="1" id="KW-0862">Zinc</keyword>
<dbReference type="InterPro" id="IPR011249">
    <property type="entry name" value="Metalloenz_LuxS/M16"/>
</dbReference>
<evidence type="ECO:0000313" key="5">
    <source>
        <dbReference type="Proteomes" id="UP001178507"/>
    </source>
</evidence>
<evidence type="ECO:0000256" key="2">
    <source>
        <dbReference type="SAM" id="MobiDB-lite"/>
    </source>
</evidence>
<dbReference type="EMBL" id="CAUJNA010000458">
    <property type="protein sequence ID" value="CAJ1377391.1"/>
    <property type="molecule type" value="Genomic_DNA"/>
</dbReference>
<dbReference type="PROSITE" id="PS50089">
    <property type="entry name" value="ZF_RING_2"/>
    <property type="match status" value="1"/>
</dbReference>
<dbReference type="InterPro" id="IPR001841">
    <property type="entry name" value="Znf_RING"/>
</dbReference>
<dbReference type="SUPFAM" id="SSF57850">
    <property type="entry name" value="RING/U-box"/>
    <property type="match status" value="1"/>
</dbReference>
<keyword evidence="1" id="KW-0479">Metal-binding</keyword>
<accession>A0AA36HYF4</accession>
<dbReference type="Proteomes" id="UP001178507">
    <property type="component" value="Unassembled WGS sequence"/>
</dbReference>
<dbReference type="Gene3D" id="3.30.40.10">
    <property type="entry name" value="Zinc/RING finger domain, C3HC4 (zinc finger)"/>
    <property type="match status" value="1"/>
</dbReference>
<comment type="caution">
    <text evidence="4">The sequence shown here is derived from an EMBL/GenBank/DDBJ whole genome shotgun (WGS) entry which is preliminary data.</text>
</comment>
<dbReference type="GO" id="GO:0008270">
    <property type="term" value="F:zinc ion binding"/>
    <property type="evidence" value="ECO:0007669"/>
    <property type="project" value="UniProtKB-KW"/>
</dbReference>
<evidence type="ECO:0000259" key="3">
    <source>
        <dbReference type="PROSITE" id="PS50089"/>
    </source>
</evidence>
<name>A0AA36HYF4_9DINO</name>
<keyword evidence="5" id="KW-1185">Reference proteome</keyword>
<dbReference type="Gene3D" id="3.30.830.10">
    <property type="entry name" value="Metalloenzyme, LuxS/M16 peptidase-like"/>
    <property type="match status" value="1"/>
</dbReference>
<feature type="domain" description="RING-type" evidence="3">
    <location>
        <begin position="5"/>
        <end position="54"/>
    </location>
</feature>
<protein>
    <recommendedName>
        <fullName evidence="3">RING-type domain-containing protein</fullName>
    </recommendedName>
</protein>
<keyword evidence="1" id="KW-0863">Zinc-finger</keyword>
<sequence length="578" mass="64891">MDMECGICTGNLQELGGGIELPCRCKVPYCQQCWDRTLAASLSKVGLPRCPSCRVVIRADYDAKRGRLVFSRVADATIRFTDHWLESLDETLQQNGVLRTDEGTKFIARAQSGQLTKLFVMFAFQETWEKASGGLWTMLDEKIPASAAEDLREWLVVNCRGDEVLPPREPTEEEYPVQIRLPKFTEKPLVDMTPDSFPLTLTFKEYVVNIDLGLEKPDASKTFQLSQNQNQILVCEDVGLAGRWKDKGTGVCLHPGDRLLEVNGLKEPDQMLLELQRAELLKVRLQQQGSIFKIDVFNAQDDMRIRLQSQAKPRQQELLRGRSAEAPPCVCGGELELLELRQRVQLLVNPSGFLEYAGRRFSVNDLIDMQAVTCDLCQTPVKVQSEVASPDLSEQHCEKVLSVDMPLALEQIGDDDFKSLKESFRLALLQPPLSTTEEEDRFWTPILLGRCFEVTQTMLEYLESVKLSDVVAAWRGAVMPEKVREKVVIKLFGSNHEHQLDSEPELSEELADAVKQRLRSERRAGAVLRGSASSALRKKLVAMGAGYFPQTLSCTLGDASSHTEDSEAEATRSLIRRA</sequence>
<proteinExistence type="predicted"/>
<organism evidence="4 5">
    <name type="scientific">Effrenium voratum</name>
    <dbReference type="NCBI Taxonomy" id="2562239"/>
    <lineage>
        <taxon>Eukaryota</taxon>
        <taxon>Sar</taxon>
        <taxon>Alveolata</taxon>
        <taxon>Dinophyceae</taxon>
        <taxon>Suessiales</taxon>
        <taxon>Symbiodiniaceae</taxon>
        <taxon>Effrenium</taxon>
    </lineage>
</organism>
<dbReference type="InterPro" id="IPR013083">
    <property type="entry name" value="Znf_RING/FYVE/PHD"/>
</dbReference>
<reference evidence="4" key="1">
    <citation type="submission" date="2023-08" db="EMBL/GenBank/DDBJ databases">
        <authorList>
            <person name="Chen Y."/>
            <person name="Shah S."/>
            <person name="Dougan E. K."/>
            <person name="Thang M."/>
            <person name="Chan C."/>
        </authorList>
    </citation>
    <scope>NUCLEOTIDE SEQUENCE</scope>
</reference>
<dbReference type="SUPFAM" id="SSF63411">
    <property type="entry name" value="LuxS/MPP-like metallohydrolase"/>
    <property type="match status" value="1"/>
</dbReference>
<feature type="region of interest" description="Disordered" evidence="2">
    <location>
        <begin position="557"/>
        <end position="578"/>
    </location>
</feature>
<dbReference type="AlphaFoldDB" id="A0AA36HYF4"/>
<evidence type="ECO:0000256" key="1">
    <source>
        <dbReference type="PROSITE-ProRule" id="PRU00175"/>
    </source>
</evidence>